<dbReference type="RefSeq" id="WP_003610210.1">
    <property type="nucleotide sequence ID" value="NZ_ADVE02000001.1"/>
</dbReference>
<dbReference type="AlphaFoldDB" id="A0A2D2D684"/>
<dbReference type="PANTHER" id="PTHR30137">
    <property type="entry name" value="LUCIFERASE-LIKE MONOOXYGENASE"/>
    <property type="match status" value="1"/>
</dbReference>
<dbReference type="GO" id="GO:0016705">
    <property type="term" value="F:oxidoreductase activity, acting on paired donors, with incorporation or reduction of molecular oxygen"/>
    <property type="evidence" value="ECO:0007669"/>
    <property type="project" value="InterPro"/>
</dbReference>
<protein>
    <submittedName>
        <fullName evidence="4">LLM class flavin-dependent oxidoreductase</fullName>
    </submittedName>
</protein>
<dbReference type="KEGG" id="mtw:CQW49_18075"/>
<evidence type="ECO:0000313" key="4">
    <source>
        <dbReference type="EMBL" id="ATQ70475.1"/>
    </source>
</evidence>
<evidence type="ECO:0000259" key="3">
    <source>
        <dbReference type="Pfam" id="PF00296"/>
    </source>
</evidence>
<dbReference type="Gene3D" id="3.20.20.30">
    <property type="entry name" value="Luciferase-like domain"/>
    <property type="match status" value="1"/>
</dbReference>
<dbReference type="InterPro" id="IPR050766">
    <property type="entry name" value="Bact_Lucif_Oxidored"/>
</dbReference>
<dbReference type="GO" id="GO:0005829">
    <property type="term" value="C:cytosol"/>
    <property type="evidence" value="ECO:0007669"/>
    <property type="project" value="TreeGrafter"/>
</dbReference>
<evidence type="ECO:0000256" key="1">
    <source>
        <dbReference type="ARBA" id="ARBA00023002"/>
    </source>
</evidence>
<gene>
    <name evidence="4" type="ORF">CQW49_18075</name>
</gene>
<dbReference type="EMBL" id="CP023737">
    <property type="protein sequence ID" value="ATQ70475.1"/>
    <property type="molecule type" value="Genomic_DNA"/>
</dbReference>
<evidence type="ECO:0000313" key="5">
    <source>
        <dbReference type="Proteomes" id="UP000230709"/>
    </source>
</evidence>
<dbReference type="SUPFAM" id="SSF51679">
    <property type="entry name" value="Bacterial luciferase-like"/>
    <property type="match status" value="1"/>
</dbReference>
<dbReference type="Pfam" id="PF00296">
    <property type="entry name" value="Bac_luciferase"/>
    <property type="match status" value="1"/>
</dbReference>
<evidence type="ECO:0000256" key="2">
    <source>
        <dbReference type="ARBA" id="ARBA00023033"/>
    </source>
</evidence>
<dbReference type="Proteomes" id="UP000230709">
    <property type="component" value="Chromosome"/>
</dbReference>
<keyword evidence="5" id="KW-1185">Reference proteome</keyword>
<dbReference type="STRING" id="595536.GCA_000178815_01566"/>
<name>A0A2D2D684_METT3</name>
<dbReference type="InterPro" id="IPR036661">
    <property type="entry name" value="Luciferase-like_sf"/>
</dbReference>
<keyword evidence="2" id="KW-0503">Monooxygenase</keyword>
<dbReference type="GO" id="GO:0004497">
    <property type="term" value="F:monooxygenase activity"/>
    <property type="evidence" value="ECO:0007669"/>
    <property type="project" value="UniProtKB-KW"/>
</dbReference>
<organism evidence="4 5">
    <name type="scientific">Methylosinus trichosporium (strain ATCC 35070 / NCIMB 11131 / UNIQEM 75 / OB3b)</name>
    <dbReference type="NCBI Taxonomy" id="595536"/>
    <lineage>
        <taxon>Bacteria</taxon>
        <taxon>Pseudomonadati</taxon>
        <taxon>Pseudomonadota</taxon>
        <taxon>Alphaproteobacteria</taxon>
        <taxon>Hyphomicrobiales</taxon>
        <taxon>Methylocystaceae</taxon>
        <taxon>Methylosinus</taxon>
    </lineage>
</organism>
<proteinExistence type="predicted"/>
<feature type="domain" description="Luciferase-like" evidence="3">
    <location>
        <begin position="1"/>
        <end position="288"/>
    </location>
</feature>
<dbReference type="PANTHER" id="PTHR30137:SF8">
    <property type="entry name" value="BLR5498 PROTEIN"/>
    <property type="match status" value="1"/>
</dbReference>
<dbReference type="InterPro" id="IPR011251">
    <property type="entry name" value="Luciferase-like_dom"/>
</dbReference>
<keyword evidence="1" id="KW-0560">Oxidoreductase</keyword>
<reference evidence="5" key="1">
    <citation type="submission" date="2017-10" db="EMBL/GenBank/DDBJ databases">
        <title>Completed PacBio SMRT sequence of Methylosinus trichosporium OB3b reveals presence of a third large plasmid.</title>
        <authorList>
            <person name="Charles T.C."/>
            <person name="Lynch M.D.J."/>
            <person name="Heil J.R."/>
            <person name="Cheng J."/>
        </authorList>
    </citation>
    <scope>NUCLEOTIDE SEQUENCE [LARGE SCALE GENOMIC DNA]</scope>
    <source>
        <strain evidence="5">OB3b</strain>
    </source>
</reference>
<sequence length="330" mass="36118">MRIGLFCTYENPTGDYGRCFDVQTRLIRHAEAIGCEEAWIAEHHFDDDAVSPSILAMLAHLAGVTTRIRLGSAAVLLAFRNPIQVAEDVATIDVLSHGRFDFGVAKGGPFPAQNEHFHVASDETRDRALESLELILRLFAEERVTFSGRYYEVRDLTLCPKPVQEPLPVWLATSTPDAIVHAARHGFGIMSASLSPVAKVAEAAAAYRAAAPGGDPRLALARFYYVARTREEALAEALPFITRFADRMRGIFLAQNRAAAFDPADIIDRSLIGSHDDVAEKIIDIQRRVAPRSLLLKPATADEGRAMQALEDYVSELLPRIEGEAQGAGA</sequence>
<accession>A0A2D2D684</accession>